<dbReference type="OrthoDB" id="9809970at2"/>
<dbReference type="PANTHER" id="PTHR11063">
    <property type="entry name" value="GLUTAMATE SEMIALDEHYDE DEHYDROGENASE"/>
    <property type="match status" value="1"/>
</dbReference>
<dbReference type="InterPro" id="IPR015590">
    <property type="entry name" value="Aldehyde_DH_dom"/>
</dbReference>
<dbReference type="GO" id="GO:0050661">
    <property type="term" value="F:NADP binding"/>
    <property type="evidence" value="ECO:0007669"/>
    <property type="project" value="InterPro"/>
</dbReference>
<dbReference type="InterPro" id="IPR000965">
    <property type="entry name" value="GPR_dom"/>
</dbReference>
<comment type="function">
    <text evidence="7">Catalyzes the NADPH-dependent reduction of L-glutamate 5-phosphate into L-glutamate 5-semialdehyde and phosphate. The product spontaneously undergoes cyclization to form 1-pyrroline-5-carboxylate.</text>
</comment>
<feature type="domain" description="Aldehyde dehydrogenase" evidence="8">
    <location>
        <begin position="14"/>
        <end position="288"/>
    </location>
</feature>
<sequence length="415" mass="44625">MSGLVEMGKRAKVAALALSQAKTKQKNEALLALAERLVANTAVILAANEKDLAAAADNGVKDAMLDRLRLTAERVVDMAEGVKQVAALADPIGEVTHMWKNEADLTIGKQRVPLGVIGIIYESRPNVTVDAAVLCFKTGNATILRGGSEAFHSNIALVKIIRESLAASNFPADAVQILEDTSRETAQALMKLNAYLDVLIPRGSARLIQAVLENATVPVIETGTGNCHVYIDKEAQQEMATKIIVNAKASRPSVCNAAETLLIHEAVAPAFLPSIIAKLREENVEIRGDEQVAAIVPDVIAATESDWETEFADYILAIKVVPSDDAAIAHINQYGTKHSEAIVTDNYFTSQKFLQQVDAAAVYVNASTRFTDGFEFGFGAEIGISTQKLHARGPMGLNELTSTKYIIYGEGQIRE</sequence>
<dbReference type="PANTHER" id="PTHR11063:SF8">
    <property type="entry name" value="DELTA-1-PYRROLINE-5-CARBOXYLATE SYNTHASE"/>
    <property type="match status" value="1"/>
</dbReference>
<evidence type="ECO:0000256" key="7">
    <source>
        <dbReference type="HAMAP-Rule" id="MF_00412"/>
    </source>
</evidence>
<dbReference type="SUPFAM" id="SSF53720">
    <property type="entry name" value="ALDH-like"/>
    <property type="match status" value="1"/>
</dbReference>
<evidence type="ECO:0000256" key="4">
    <source>
        <dbReference type="ARBA" id="ARBA00022857"/>
    </source>
</evidence>
<keyword evidence="2 7" id="KW-0028">Amino-acid biosynthesis</keyword>
<dbReference type="GO" id="GO:0004350">
    <property type="term" value="F:glutamate-5-semialdehyde dehydrogenase activity"/>
    <property type="evidence" value="ECO:0007669"/>
    <property type="project" value="UniProtKB-UniRule"/>
</dbReference>
<dbReference type="HAMAP" id="MF_00412">
    <property type="entry name" value="ProA"/>
    <property type="match status" value="1"/>
</dbReference>
<comment type="similarity">
    <text evidence="7">Belongs to the gamma-glutamyl phosphate reductase family.</text>
</comment>
<comment type="catalytic activity">
    <reaction evidence="6 7">
        <text>L-glutamate 5-semialdehyde + phosphate + NADP(+) = L-glutamyl 5-phosphate + NADPH + H(+)</text>
        <dbReference type="Rhea" id="RHEA:19541"/>
        <dbReference type="ChEBI" id="CHEBI:15378"/>
        <dbReference type="ChEBI" id="CHEBI:43474"/>
        <dbReference type="ChEBI" id="CHEBI:57783"/>
        <dbReference type="ChEBI" id="CHEBI:58066"/>
        <dbReference type="ChEBI" id="CHEBI:58274"/>
        <dbReference type="ChEBI" id="CHEBI:58349"/>
        <dbReference type="EC" id="1.2.1.41"/>
    </reaction>
</comment>
<evidence type="ECO:0000256" key="3">
    <source>
        <dbReference type="ARBA" id="ARBA00022650"/>
    </source>
</evidence>
<dbReference type="InterPro" id="IPR016162">
    <property type="entry name" value="Ald_DH_N"/>
</dbReference>
<dbReference type="RefSeq" id="WP_036085545.1">
    <property type="nucleotide sequence ID" value="NZ_CBCSHQ010000005.1"/>
</dbReference>
<dbReference type="PROSITE" id="PS01223">
    <property type="entry name" value="PROA"/>
    <property type="match status" value="1"/>
</dbReference>
<dbReference type="Proteomes" id="UP000029844">
    <property type="component" value="Unassembled WGS sequence"/>
</dbReference>
<evidence type="ECO:0000313" key="9">
    <source>
        <dbReference type="EMBL" id="KGL41699.1"/>
    </source>
</evidence>
<dbReference type="Gene3D" id="3.40.309.10">
    <property type="entry name" value="Aldehyde Dehydrogenase, Chain A, domain 2"/>
    <property type="match status" value="1"/>
</dbReference>
<dbReference type="eggNOG" id="COG0014">
    <property type="taxonomic scope" value="Bacteria"/>
</dbReference>
<evidence type="ECO:0000256" key="2">
    <source>
        <dbReference type="ARBA" id="ARBA00022605"/>
    </source>
</evidence>
<keyword evidence="5 7" id="KW-0560">Oxidoreductase</keyword>
<dbReference type="Gene3D" id="3.40.605.10">
    <property type="entry name" value="Aldehyde Dehydrogenase, Chain A, domain 1"/>
    <property type="match status" value="1"/>
</dbReference>
<dbReference type="GO" id="GO:0055129">
    <property type="term" value="P:L-proline biosynthetic process"/>
    <property type="evidence" value="ECO:0007669"/>
    <property type="project" value="UniProtKB-UniRule"/>
</dbReference>
<dbReference type="Pfam" id="PF00171">
    <property type="entry name" value="Aldedh"/>
    <property type="match status" value="1"/>
</dbReference>
<keyword evidence="3 7" id="KW-0641">Proline biosynthesis</keyword>
<dbReference type="InterPro" id="IPR020593">
    <property type="entry name" value="G-glutamylP_reductase_CS"/>
</dbReference>
<evidence type="ECO:0000256" key="5">
    <source>
        <dbReference type="ARBA" id="ARBA00023002"/>
    </source>
</evidence>
<organism evidence="9 10">
    <name type="scientific">Listeria booriae</name>
    <dbReference type="NCBI Taxonomy" id="1552123"/>
    <lineage>
        <taxon>Bacteria</taxon>
        <taxon>Bacillati</taxon>
        <taxon>Bacillota</taxon>
        <taxon>Bacilli</taxon>
        <taxon>Bacillales</taxon>
        <taxon>Listeriaceae</taxon>
        <taxon>Listeria</taxon>
    </lineage>
</organism>
<protein>
    <recommendedName>
        <fullName evidence="7">Gamma-glutamyl phosphate reductase</fullName>
        <shortName evidence="7">GPR</shortName>
        <ecNumber evidence="7">1.2.1.41</ecNumber>
    </recommendedName>
    <alternativeName>
        <fullName evidence="7">Glutamate-5-semialdehyde dehydrogenase</fullName>
    </alternativeName>
    <alternativeName>
        <fullName evidence="7">Glutamyl-gamma-semialdehyde dehydrogenase</fullName>
        <shortName evidence="7">GSA dehydrogenase</shortName>
    </alternativeName>
</protein>
<dbReference type="STRING" id="1552123.EP57_07605"/>
<keyword evidence="10" id="KW-1185">Reference proteome</keyword>
<dbReference type="GO" id="GO:0005737">
    <property type="term" value="C:cytoplasm"/>
    <property type="evidence" value="ECO:0007669"/>
    <property type="project" value="UniProtKB-SubCell"/>
</dbReference>
<dbReference type="NCBIfam" id="TIGR00407">
    <property type="entry name" value="proA"/>
    <property type="match status" value="1"/>
</dbReference>
<evidence type="ECO:0000256" key="1">
    <source>
        <dbReference type="ARBA" id="ARBA00004985"/>
    </source>
</evidence>
<keyword evidence="4 7" id="KW-0521">NADP</keyword>
<name>A0A099W7I8_9LIST</name>
<evidence type="ECO:0000259" key="8">
    <source>
        <dbReference type="Pfam" id="PF00171"/>
    </source>
</evidence>
<dbReference type="UniPathway" id="UPA00098">
    <property type="reaction ID" value="UER00360"/>
</dbReference>
<dbReference type="GeneID" id="58717242"/>
<comment type="pathway">
    <text evidence="1 7">Amino-acid biosynthesis; L-proline biosynthesis; L-glutamate 5-semialdehyde from L-glutamate: step 2/2.</text>
</comment>
<evidence type="ECO:0000313" key="10">
    <source>
        <dbReference type="Proteomes" id="UP000029844"/>
    </source>
</evidence>
<dbReference type="InterPro" id="IPR012134">
    <property type="entry name" value="Glu-5-SA_DH"/>
</dbReference>
<proteinExistence type="inferred from homology"/>
<evidence type="ECO:0000256" key="6">
    <source>
        <dbReference type="ARBA" id="ARBA00049024"/>
    </source>
</evidence>
<dbReference type="CDD" id="cd07079">
    <property type="entry name" value="ALDH_F18-19_ProA-GPR"/>
    <property type="match status" value="1"/>
</dbReference>
<comment type="subcellular location">
    <subcellularLocation>
        <location evidence="7">Cytoplasm</location>
    </subcellularLocation>
</comment>
<reference evidence="9 10" key="1">
    <citation type="submission" date="2014-05" db="EMBL/GenBank/DDBJ databases">
        <title>Novel Listeriaceae from food processing environments.</title>
        <authorList>
            <person name="den Bakker H.C."/>
        </authorList>
    </citation>
    <scope>NUCLEOTIDE SEQUENCE [LARGE SCALE GENOMIC DNA]</scope>
    <source>
        <strain evidence="9 10">FSL A5-0281</strain>
    </source>
</reference>
<comment type="caution">
    <text evidence="9">The sequence shown here is derived from an EMBL/GenBank/DDBJ whole genome shotgun (WGS) entry which is preliminary data.</text>
</comment>
<dbReference type="EC" id="1.2.1.41" evidence="7"/>
<dbReference type="InterPro" id="IPR016163">
    <property type="entry name" value="Ald_DH_C"/>
</dbReference>
<dbReference type="AlphaFoldDB" id="A0A099W7I8"/>
<dbReference type="PIRSF" id="PIRSF000151">
    <property type="entry name" value="GPR"/>
    <property type="match status" value="1"/>
</dbReference>
<accession>A0A099W7I8</accession>
<dbReference type="NCBIfam" id="NF001221">
    <property type="entry name" value="PRK00197.1"/>
    <property type="match status" value="1"/>
</dbReference>
<dbReference type="FunFam" id="3.40.309.10:FF:000006">
    <property type="entry name" value="Gamma-glutamyl phosphate reductase"/>
    <property type="match status" value="1"/>
</dbReference>
<gene>
    <name evidence="7 9" type="primary">proA</name>
    <name evidence="9" type="ORF">EP57_07605</name>
</gene>
<dbReference type="EMBL" id="JNFA01000019">
    <property type="protein sequence ID" value="KGL41699.1"/>
    <property type="molecule type" value="Genomic_DNA"/>
</dbReference>
<dbReference type="InterPro" id="IPR016161">
    <property type="entry name" value="Ald_DH/histidinol_DH"/>
</dbReference>
<keyword evidence="7" id="KW-0963">Cytoplasm</keyword>